<keyword evidence="3" id="KW-1185">Reference proteome</keyword>
<feature type="transmembrane region" description="Helical" evidence="1">
    <location>
        <begin position="28"/>
        <end position="48"/>
    </location>
</feature>
<keyword evidence="1" id="KW-1133">Transmembrane helix</keyword>
<evidence type="ECO:0000313" key="2">
    <source>
        <dbReference type="EMBL" id="SDW25438.1"/>
    </source>
</evidence>
<keyword evidence="1" id="KW-0812">Transmembrane</keyword>
<protein>
    <submittedName>
        <fullName evidence="2">Uncharacterized protein</fullName>
    </submittedName>
</protein>
<dbReference type="Proteomes" id="UP000182771">
    <property type="component" value="Unassembled WGS sequence"/>
</dbReference>
<sequence length="181" mass="21380">MLFEKFSLFELLKDGFSILKKQTNNCEVLLYFVVIPFLISYLFIFFDITFDNDIISNIISFISIFSGILFSVTFVLKENYTKRKEIFNTENEEDTNYINRYKAFMQQVSTLILFSVGISVFLICFLLSILCFKEESLQSLVSIYTKKTLEIITIFLSYFYLLSILNIIKEVYAMLYDDFEC</sequence>
<evidence type="ECO:0000313" key="3">
    <source>
        <dbReference type="Proteomes" id="UP000182771"/>
    </source>
</evidence>
<proteinExistence type="predicted"/>
<keyword evidence="1" id="KW-0472">Membrane</keyword>
<evidence type="ECO:0000256" key="1">
    <source>
        <dbReference type="SAM" id="Phobius"/>
    </source>
</evidence>
<name>A0A1H2S1H6_9FLAO</name>
<comment type="caution">
    <text evidence="2">The sequence shown here is derived from an EMBL/GenBank/DDBJ whole genome shotgun (WGS) entry which is preliminary data.</text>
</comment>
<dbReference type="GeneID" id="85017513"/>
<dbReference type="RefSeq" id="WP_016419873.1">
    <property type="nucleotide sequence ID" value="NZ_FNND01000001.1"/>
</dbReference>
<gene>
    <name evidence="2" type="ORF">SAMN05444420_101633</name>
</gene>
<feature type="transmembrane region" description="Helical" evidence="1">
    <location>
        <begin position="108"/>
        <end position="129"/>
    </location>
</feature>
<accession>A0A1H2S1H6</accession>
<reference evidence="2 3" key="1">
    <citation type="submission" date="2016-10" db="EMBL/GenBank/DDBJ databases">
        <authorList>
            <person name="Varghese N."/>
            <person name="Submissions S."/>
        </authorList>
    </citation>
    <scope>NUCLEOTIDE SEQUENCE [LARGE SCALE GENOMIC DNA]</scope>
    <source>
        <strain evidence="2 3">DSM 11449</strain>
    </source>
</reference>
<feature type="transmembrane region" description="Helical" evidence="1">
    <location>
        <begin position="149"/>
        <end position="168"/>
    </location>
</feature>
<organism evidence="2 3">
    <name type="scientific">Capnocytophaga granulosa</name>
    <dbReference type="NCBI Taxonomy" id="45242"/>
    <lineage>
        <taxon>Bacteria</taxon>
        <taxon>Pseudomonadati</taxon>
        <taxon>Bacteroidota</taxon>
        <taxon>Flavobacteriia</taxon>
        <taxon>Flavobacteriales</taxon>
        <taxon>Flavobacteriaceae</taxon>
        <taxon>Capnocytophaga</taxon>
    </lineage>
</organism>
<dbReference type="AlphaFoldDB" id="A0A1H2S1H6"/>
<dbReference type="EMBL" id="FNND01000001">
    <property type="protein sequence ID" value="SDW25438.1"/>
    <property type="molecule type" value="Genomic_DNA"/>
</dbReference>
<feature type="transmembrane region" description="Helical" evidence="1">
    <location>
        <begin position="54"/>
        <end position="76"/>
    </location>
</feature>